<evidence type="ECO:0000256" key="1">
    <source>
        <dbReference type="ARBA" id="ARBA00022741"/>
    </source>
</evidence>
<dbReference type="SMART" id="SM00220">
    <property type="entry name" value="S_TKc"/>
    <property type="match status" value="1"/>
</dbReference>
<feature type="region of interest" description="Disordered" evidence="4">
    <location>
        <begin position="1340"/>
        <end position="1365"/>
    </location>
</feature>
<dbReference type="InterPro" id="IPR017441">
    <property type="entry name" value="Protein_kinase_ATP_BS"/>
</dbReference>
<feature type="compositionally biased region" description="Basic and acidic residues" evidence="4">
    <location>
        <begin position="3010"/>
        <end position="3019"/>
    </location>
</feature>
<feature type="region of interest" description="Disordered" evidence="4">
    <location>
        <begin position="520"/>
        <end position="539"/>
    </location>
</feature>
<dbReference type="SUPFAM" id="SSF56112">
    <property type="entry name" value="Protein kinase-like (PK-like)"/>
    <property type="match status" value="1"/>
</dbReference>
<dbReference type="PROSITE" id="PS50011">
    <property type="entry name" value="PROTEIN_KINASE_DOM"/>
    <property type="match status" value="1"/>
</dbReference>
<feature type="region of interest" description="Disordered" evidence="4">
    <location>
        <begin position="2177"/>
        <end position="2228"/>
    </location>
</feature>
<feature type="compositionally biased region" description="Polar residues" evidence="4">
    <location>
        <begin position="2601"/>
        <end position="2611"/>
    </location>
</feature>
<dbReference type="GO" id="GO:0004672">
    <property type="term" value="F:protein kinase activity"/>
    <property type="evidence" value="ECO:0007669"/>
    <property type="project" value="InterPro"/>
</dbReference>
<evidence type="ECO:0000256" key="4">
    <source>
        <dbReference type="SAM" id="MobiDB-lite"/>
    </source>
</evidence>
<dbReference type="Proteomes" id="UP000494106">
    <property type="component" value="Unassembled WGS sequence"/>
</dbReference>
<keyword evidence="1 3" id="KW-0547">Nucleotide-binding</keyword>
<evidence type="ECO:0000313" key="6">
    <source>
        <dbReference type="EMBL" id="CAB3253821.1"/>
    </source>
</evidence>
<keyword evidence="7" id="KW-1185">Reference proteome</keyword>
<feature type="region of interest" description="Disordered" evidence="4">
    <location>
        <begin position="2784"/>
        <end position="2868"/>
    </location>
</feature>
<accession>A0A8S1B6Y6</accession>
<feature type="region of interest" description="Disordered" evidence="4">
    <location>
        <begin position="2441"/>
        <end position="2471"/>
    </location>
</feature>
<evidence type="ECO:0000256" key="3">
    <source>
        <dbReference type="PROSITE-ProRule" id="PRU10141"/>
    </source>
</evidence>
<dbReference type="PROSITE" id="PS00107">
    <property type="entry name" value="PROTEIN_KINASE_ATP"/>
    <property type="match status" value="1"/>
</dbReference>
<feature type="binding site" evidence="3">
    <location>
        <position position="138"/>
    </location>
    <ligand>
        <name>ATP</name>
        <dbReference type="ChEBI" id="CHEBI:30616"/>
    </ligand>
</feature>
<gene>
    <name evidence="6" type="ORF">APLA_LOCUS14298</name>
</gene>
<dbReference type="GO" id="GO:0002009">
    <property type="term" value="P:morphogenesis of an epithelium"/>
    <property type="evidence" value="ECO:0007669"/>
    <property type="project" value="UniProtKB-ARBA"/>
</dbReference>
<feature type="compositionally biased region" description="Basic and acidic residues" evidence="4">
    <location>
        <begin position="2445"/>
        <end position="2458"/>
    </location>
</feature>
<dbReference type="Gene3D" id="3.30.200.20">
    <property type="entry name" value="Phosphorylase Kinase, domain 1"/>
    <property type="match status" value="1"/>
</dbReference>
<sequence>MCILFTASATHLHDGRRGHPPDSGFSEPANVNVSEDNNNGPISLREMQNIANNNAAAYIVSENEERNRVSRESVVEFEPLPTGIRVVDPLEYCVDWFGDDDFPRDRLQYLREIGRGWFGRVVEGEIENAGETTSVAVKILNQNATLEDKARFLNEAKMFRDLRHENVLTFIAKCLQEEPWILLFELCTMDLQQYLAVNRPKMAILNESGVPLRLMCDISSALAHLHSRGYLYGSVWAGAVQTRGAAESARGVLGRYGDAPPPPHHAAPETPLFTASSDIWSLGMLVWEVCAWGATPTQQPPPLPDLPCPYRNHLYQVMQLCWNPSPEARPTSSQVHALINHLYSTHREHAPDATLRHSADFEQRWQRLKPNSIPTRDEHRAIVHAPSTSMTDHFTGSDDNVQTIQDSLSIDMDTAVSRSSSMMSDKDPLSIQIKSESLTNLHGSLEDVRNIYLTHNETAALECHQGNICFEESREREQDRSDASMDPWLKEIIAGSQDDVSYYKDVSDVIKNLDNILNSEKTSSSESSHQASPSRDNLSLDCKKEYPVQSNMVKSPGITNFQNILDTGFSTQEEDATCEDDDIDRDTIGTLSHSFERHSEIDTTSQHTLENLTPDTPIKDVDIVKNVEITVEVNHLKNNIVDNVQDTELPNEIVSSLSEIPKLKELCVLSIPSDSDEKCVRKDCQSSCDNNLKSTDLKRETKSIDDIGKVIVTPEEVENKVNKFDLNTEEAESIVLPLPMKETANDVKELNENVTSIVGETLTNDVSIKEILVSDLINEKSELSSPVDDRLEIAKCTKEENLTESVQNKKDGHINLTINETDMPLLLEEEKSKPLPPEIVQNIFKDENQLEKEILVKNMSDNSFLNEAVINEIENNDDNNDASDDSNVCEEHTNLVLTGNDSEEKTLSEVNEYTKWINCGSFPQTVQVLSDFLHSEREQAWLADARDIPEKHFFHSYDDDLESIIEGECLETSIPGVQKNEHVAATSQHFSENLAIANALQHFSKGVLVEESNEIPSSDKGTELVTDVIFSVEQNEIATPTVNEMKQSTKCLNTSDKPELNPSEITETISEISNNVLTEVIDINTTKKGLTDVEEYKELSVDLDSETKIKVDESSIVSQNNINLLITQSNNTNIENNIPFKEENEISLERSSFSNLNQPMSDLGKDPNTEDKILEPSVNFDESLDNCHKNEPIHNVLLDVHSPNEQPLVRHTLLTEVADITLPKDVTVRNAGHSEEKEYNAVKDTPRSEEVSIKEITDESTAYMDFSNSTNKEQLPNNNVDNTVHDIINSYHGNSNTETLCALGKNESTEYLDLPSFAIKEVDTFLQMERAFTSNISQVTSSTPLASDNSANANNTLENSTKENSATQLLFDTKVPDFGPGVTLTKLEQKYIPDSLSPFESPTKSHPTDTYDENSSVVLGPFENCTLELFKCVKSSELGDFPKEEILAFSSNFSDINLETPSPLRDGNFLNEVPDIVHDDIQFDDIQSLSEKPPSDLTESDSGNSGTEKRVSPSTPPNSPGVFLASTSQQKYLVDIDLTPEPALPPANISLQNEIELNQIELQITSKLAMAENENNMNIEYSGPLTVEGLVSDEGMLLRESDDLPESYLAGNGGSMEDLREDLTLDEECVKALRNELELKLPLAQVAAIEPPCENETEWSAELPPPPELVVSYPGALSPIAEETGQQLSAYENDLQWNVSARTDSSESYPEPCNNSTDEITELPTAAPSAGPDVGTYTLHSRDHSQNNTYTLHRDLASSREITMSADSLNASPYRKPIPDTTDVESPIDNKTYTKEEDKESLERISQVSPFLVSPTTDTSAPYNSDNFENGTGLSTLSKTTLPTDAMLSKPSETQCLSKATSIDSWCSNDTLYNVEENFDDLAMDPDVPDFEPEKDEGNSESTDTLTHNEDEKEASHCSTYIIHDSKSEACETFSPDSITANDNYTYTKAKTENAATTPSVLTTEINDSTKNSQTKDLAYGTLLSGLPSYSNCTTEIISGLDDWKTQQPELVRKSPMTNDEGVTPSNISDDKVGDVTSPQLVTEPSIKKMESVEISCLQDNLTDSHKSDTSETQGILVHVESPNYNYKNMAPSVTSTPLNDLIENADVEAIPMKLPEVNTEATENSVSLPNFQTFLQSAEVRPQDLSSNASKDVNQETEVLLEGESQTLSRISNRDSLVVSERTPTYSDFENSAVSKPQDVNASKSSQSNESGISSEEFQRFENSVKNRPQDLSSLIDASSLLLKSERISSELAMASISTDHGQTSQDTYEESQQSPPNVTNLNESHSLVNFREPNFLLNFDADDETEQPHSIIITETTMEAFKECPNRTYETDARIVELNHAYNAHSSNFQPHENLEKFLEEKINKEMSKIEKENVISTEVSPKLENVGTLSPEVQETSHMSLPIDIFKNSNVQKCNGGSEKFATVNFLNETFEELIESNVDDGETKENEETTESVKSDGPLEVPESPKECKSIKDELHEIGVMNGDSEENGKMAMVTENFLQNEKKYCQLDGYLPLLTDIRFSGPATEIMSTSFTQDSPTEPTSGECARMAAADIIKEWDSDTDSHTSNSSSGEFIWKDGDGHETSVVPTTHFDHQRTGESQGSGCTQREGSDGGAGSGASDASGDSGSGSEGDEVEFVPSSWDCRAAPAKSSLRSLEQATPDNKKRVVFKRQKYHCVYEYPREAPDIEAHSPAAYLPDFSTYSEWDATSAEEAELGYGQLFGAPSPLDLYPLRAGIAFGPDYDEDFFISSSARPFESLGIMTSQFFPGKHIKPSLLERDLSDDVTEDFPPPPSPLPTTTLMQTRTPSLDFTTPDSGVEDITPGSTTDEDFKKKLPETELTWRPVDSGSSSESVSPSSPGGEALGGLRHTRDKLKLDLPPSPHIPSPRHSRVFNFVLDKPKRREERTEIGTTPLVMTDDTPIVTTSLPLQKECEDLPVPEPTFSTFGKSAPKSEPEQKLILTDEVEENTIEVKVESPSPKVVEPVKGEGTVLDSGDEDSGIESSSKATLERNKTNVS</sequence>
<feature type="region of interest" description="Disordered" evidence="4">
    <location>
        <begin position="2972"/>
        <end position="3019"/>
    </location>
</feature>
<feature type="compositionally biased region" description="Low complexity" evidence="4">
    <location>
        <begin position="2977"/>
        <end position="2986"/>
    </location>
</feature>
<feature type="region of interest" description="Disordered" evidence="4">
    <location>
        <begin position="2561"/>
        <end position="2639"/>
    </location>
</feature>
<feature type="compositionally biased region" description="Basic and acidic residues" evidence="4">
    <location>
        <begin position="2218"/>
        <end position="2228"/>
    </location>
</feature>
<dbReference type="InterPro" id="IPR000719">
    <property type="entry name" value="Prot_kinase_dom"/>
</dbReference>
<feature type="compositionally biased region" description="Acidic residues" evidence="4">
    <location>
        <begin position="1882"/>
        <end position="1895"/>
    </location>
</feature>
<evidence type="ECO:0000259" key="5">
    <source>
        <dbReference type="PROSITE" id="PS50011"/>
    </source>
</evidence>
<feature type="compositionally biased region" description="Low complexity" evidence="4">
    <location>
        <begin position="2846"/>
        <end position="2863"/>
    </location>
</feature>
<feature type="region of interest" description="Disordered" evidence="4">
    <location>
        <begin position="2015"/>
        <end position="2038"/>
    </location>
</feature>
<proteinExistence type="predicted"/>
<dbReference type="GO" id="GO:0005524">
    <property type="term" value="F:ATP binding"/>
    <property type="evidence" value="ECO:0007669"/>
    <property type="project" value="UniProtKB-UniRule"/>
</dbReference>
<dbReference type="Gene3D" id="1.10.510.10">
    <property type="entry name" value="Transferase(Phosphotransferase) domain 1"/>
    <property type="match status" value="1"/>
</dbReference>
<feature type="compositionally biased region" description="Polar residues" evidence="4">
    <location>
        <begin position="2804"/>
        <end position="2817"/>
    </location>
</feature>
<evidence type="ECO:0000313" key="7">
    <source>
        <dbReference type="Proteomes" id="UP000494106"/>
    </source>
</evidence>
<feature type="region of interest" description="Disordered" evidence="4">
    <location>
        <begin position="1882"/>
        <end position="1914"/>
    </location>
</feature>
<dbReference type="Pfam" id="PF07714">
    <property type="entry name" value="PK_Tyr_Ser-Thr"/>
    <property type="match status" value="2"/>
</dbReference>
<feature type="compositionally biased region" description="Polar residues" evidence="4">
    <location>
        <begin position="2183"/>
        <end position="2203"/>
    </location>
</feature>
<feature type="region of interest" description="Disordered" evidence="4">
    <location>
        <begin position="1488"/>
        <end position="1523"/>
    </location>
</feature>
<comment type="caution">
    <text evidence="6">The sequence shown here is derived from an EMBL/GenBank/DDBJ whole genome shotgun (WGS) entry which is preliminary data.</text>
</comment>
<dbReference type="InterPro" id="IPR001245">
    <property type="entry name" value="Ser-Thr/Tyr_kinase_cat_dom"/>
</dbReference>
<dbReference type="EMBL" id="CADEBC010000561">
    <property type="protein sequence ID" value="CAB3253821.1"/>
    <property type="molecule type" value="Genomic_DNA"/>
</dbReference>
<feature type="compositionally biased region" description="Low complexity" evidence="4">
    <location>
        <begin position="520"/>
        <end position="534"/>
    </location>
</feature>
<name>A0A8S1B6Y6_ARCPL</name>
<dbReference type="InterPro" id="IPR011009">
    <property type="entry name" value="Kinase-like_dom_sf"/>
</dbReference>
<reference evidence="6 7" key="1">
    <citation type="submission" date="2020-04" db="EMBL/GenBank/DDBJ databases">
        <authorList>
            <person name="Wallbank WR R."/>
            <person name="Pardo Diaz C."/>
            <person name="Kozak K."/>
            <person name="Martin S."/>
            <person name="Jiggins C."/>
            <person name="Moest M."/>
            <person name="Warren A I."/>
            <person name="Byers J.R.P. K."/>
            <person name="Montejo-Kovacevich G."/>
            <person name="Yen C E."/>
        </authorList>
    </citation>
    <scope>NUCLEOTIDE SEQUENCE [LARGE SCALE GENOMIC DNA]</scope>
</reference>
<protein>
    <recommendedName>
        <fullName evidence="5">Protein kinase domain-containing protein</fullName>
    </recommendedName>
</protein>
<evidence type="ECO:0000256" key="2">
    <source>
        <dbReference type="ARBA" id="ARBA00022840"/>
    </source>
</evidence>
<feature type="compositionally biased region" description="Low complexity" evidence="4">
    <location>
        <begin position="2204"/>
        <end position="2217"/>
    </location>
</feature>
<dbReference type="InterPro" id="IPR050198">
    <property type="entry name" value="Non-receptor_tyrosine_kinases"/>
</dbReference>
<feature type="region of interest" description="Disordered" evidence="4">
    <location>
        <begin position="2259"/>
        <end position="2283"/>
    </location>
</feature>
<dbReference type="OrthoDB" id="5973359at2759"/>
<organism evidence="6 7">
    <name type="scientific">Arctia plantaginis</name>
    <name type="common">Wood tiger moth</name>
    <name type="synonym">Phalaena plantaginis</name>
    <dbReference type="NCBI Taxonomy" id="874455"/>
    <lineage>
        <taxon>Eukaryota</taxon>
        <taxon>Metazoa</taxon>
        <taxon>Ecdysozoa</taxon>
        <taxon>Arthropoda</taxon>
        <taxon>Hexapoda</taxon>
        <taxon>Insecta</taxon>
        <taxon>Pterygota</taxon>
        <taxon>Neoptera</taxon>
        <taxon>Endopterygota</taxon>
        <taxon>Lepidoptera</taxon>
        <taxon>Glossata</taxon>
        <taxon>Ditrysia</taxon>
        <taxon>Noctuoidea</taxon>
        <taxon>Erebidae</taxon>
        <taxon>Arctiinae</taxon>
        <taxon>Arctia</taxon>
    </lineage>
</organism>
<dbReference type="PANTHER" id="PTHR24418">
    <property type="entry name" value="TYROSINE-PROTEIN KINASE"/>
    <property type="match status" value="1"/>
</dbReference>
<feature type="domain" description="Protein kinase" evidence="5">
    <location>
        <begin position="107"/>
        <end position="339"/>
    </location>
</feature>
<keyword evidence="2 3" id="KW-0067">ATP-binding</keyword>